<evidence type="ECO:0000313" key="2">
    <source>
        <dbReference type="Proteomes" id="UP000217545"/>
    </source>
</evidence>
<reference evidence="1 2" key="1">
    <citation type="journal article" date="2017" name="Front. Microbiol.">
        <title>Phaeobacter piscinae sp. nov., a species of the Roseobacter group and potential aquaculture probiont.</title>
        <authorList>
            <person name="Sonnenschein E.C."/>
            <person name="Phippen C.B.W."/>
            <person name="Nielsen K.F."/>
            <person name="Mateiu R.V."/>
            <person name="Melchiorsen J."/>
            <person name="Gram L."/>
            <person name="Overmann J."/>
            <person name="Freese H.M."/>
        </authorList>
    </citation>
    <scope>NUCLEOTIDE SEQUENCE [LARGE SCALE GENOMIC DNA]</scope>
    <source>
        <strain evidence="1 2">P63</strain>
    </source>
</reference>
<proteinExistence type="predicted"/>
<dbReference type="Proteomes" id="UP000217545">
    <property type="component" value="Chromosome"/>
</dbReference>
<gene>
    <name evidence="1" type="ORF">PhaeoP63_00147</name>
</gene>
<dbReference type="GeneID" id="42765485"/>
<name>A0AAD0EBB0_9RHOB</name>
<organism evidence="1 2">
    <name type="scientific">Phaeobacter gallaeciensis</name>
    <dbReference type="NCBI Taxonomy" id="60890"/>
    <lineage>
        <taxon>Bacteria</taxon>
        <taxon>Pseudomonadati</taxon>
        <taxon>Pseudomonadota</taxon>
        <taxon>Alphaproteobacteria</taxon>
        <taxon>Rhodobacterales</taxon>
        <taxon>Roseobacteraceae</taxon>
        <taxon>Phaeobacter</taxon>
    </lineage>
</organism>
<dbReference type="AlphaFoldDB" id="A0AAD0EBB0"/>
<protein>
    <submittedName>
        <fullName evidence="1">Uncharacterized protein</fullName>
    </submittedName>
</protein>
<evidence type="ECO:0000313" key="1">
    <source>
        <dbReference type="EMBL" id="ATF04264.1"/>
    </source>
</evidence>
<accession>A0AAD0EBB0</accession>
<dbReference type="RefSeq" id="WP_024095697.1">
    <property type="nucleotide sequence ID" value="NZ_CP010588.1"/>
</dbReference>
<sequence>MHYDGSPEKRKQLQTAMQELHTRFGIKDGEVYNALRKWLREEPEFSLKTYTRYRCEGGMKTYSYAYTIYDFLSRGDERYRMLSPHRGGARTSTDDERFLDAFLKRFGPLNRSFDQDVLEGFRFNYELFRRSWKIDDGKHFVRTLLKVEKENGVYKLSETVDFNLGGNKVTQTDSGIIFAYEPNFCALCNSSQGLKFFSFHDHYPHSHGQDAVDELKGNLVAVTGSREHPSFRIFARRIKSGHVAMNHYHVNEFRNDPSMKEVLKYILPKTEENDKNWYHD</sequence>
<dbReference type="EMBL" id="CP010784">
    <property type="protein sequence ID" value="ATF04264.1"/>
    <property type="molecule type" value="Genomic_DNA"/>
</dbReference>